<dbReference type="OrthoDB" id="4505928at2759"/>
<evidence type="ECO:0000256" key="1">
    <source>
        <dbReference type="SAM" id="Coils"/>
    </source>
</evidence>
<evidence type="ECO:0000313" key="3">
    <source>
        <dbReference type="EMBL" id="KAF2875975.1"/>
    </source>
</evidence>
<name>A0A7C8MGF9_9PLEO</name>
<dbReference type="InterPro" id="IPR046347">
    <property type="entry name" value="bZIP_sf"/>
</dbReference>
<dbReference type="CDD" id="cd14688">
    <property type="entry name" value="bZIP_YAP"/>
    <property type="match status" value="1"/>
</dbReference>
<dbReference type="PANTHER" id="PTHR42070:SF1">
    <property type="entry name" value="FILAMENT ASSOCIATED PROTEIN, PUTATIVE (AFU_ORTHOLOGUE AFUA_8G06630)-RELATED"/>
    <property type="match status" value="1"/>
</dbReference>
<reference evidence="3 4" key="1">
    <citation type="submission" date="2020-01" db="EMBL/GenBank/DDBJ databases">
        <authorList>
            <consortium name="DOE Joint Genome Institute"/>
            <person name="Haridas S."/>
            <person name="Albert R."/>
            <person name="Binder M."/>
            <person name="Bloem J."/>
            <person name="Labutti K."/>
            <person name="Salamov A."/>
            <person name="Andreopoulos B."/>
            <person name="Baker S.E."/>
            <person name="Barry K."/>
            <person name="Bills G."/>
            <person name="Bluhm B.H."/>
            <person name="Cannon C."/>
            <person name="Castanera R."/>
            <person name="Culley D.E."/>
            <person name="Daum C."/>
            <person name="Ezra D."/>
            <person name="Gonzalez J.B."/>
            <person name="Henrissat B."/>
            <person name="Kuo A."/>
            <person name="Liang C."/>
            <person name="Lipzen A."/>
            <person name="Lutzoni F."/>
            <person name="Magnuson J."/>
            <person name="Mondo S."/>
            <person name="Nolan M."/>
            <person name="Ohm R."/>
            <person name="Pangilinan J."/>
            <person name="Park H.-J.H."/>
            <person name="Ramirez L."/>
            <person name="Alfaro M."/>
            <person name="Sun H."/>
            <person name="Tritt A."/>
            <person name="Yoshinaga Y."/>
            <person name="Zwiers L.-H.L."/>
            <person name="Turgeon B.G."/>
            <person name="Goodwin S.B."/>
            <person name="Spatafora J.W."/>
            <person name="Crous P.W."/>
            <person name="Grigoriev I.V."/>
        </authorList>
    </citation>
    <scope>NUCLEOTIDE SEQUENCE [LARGE SCALE GENOMIC DNA]</scope>
    <source>
        <strain evidence="3 4">CBS 611.86</strain>
    </source>
</reference>
<sequence length="279" mass="30206">MSSPTSSTTSESLPARRKPRVSAEHTLNRVRENQRRHRARRKDYITSLEEQIQDMESQLAEARAEIEKLKAEREDGGAVIVFRCAEDAGVSAHGRSIEAGTTGGLEEERTEEDGGVFTQHGAAFMPVAEPLEQPNNPHPAFAHPMQHSSTFPIPLLATPSPSPSSPHPSDPVSPTAGPPPCCSDAEVDADSASPLPPPIVPSDPQCSTCATRPPPAPSESTTLCSQAYVMISQQNVRNIDAATIRLWLWQGYRRAQRRGEGCRVENGVLMSLLDFISGV</sequence>
<feature type="region of interest" description="Disordered" evidence="2">
    <location>
        <begin position="1"/>
        <end position="41"/>
    </location>
</feature>
<keyword evidence="1" id="KW-0175">Coiled coil</keyword>
<proteinExistence type="predicted"/>
<feature type="coiled-coil region" evidence="1">
    <location>
        <begin position="45"/>
        <end position="79"/>
    </location>
</feature>
<comment type="caution">
    <text evidence="3">The sequence shown here is derived from an EMBL/GenBank/DDBJ whole genome shotgun (WGS) entry which is preliminary data.</text>
</comment>
<evidence type="ECO:0000256" key="2">
    <source>
        <dbReference type="SAM" id="MobiDB-lite"/>
    </source>
</evidence>
<evidence type="ECO:0000313" key="4">
    <source>
        <dbReference type="Proteomes" id="UP000481861"/>
    </source>
</evidence>
<keyword evidence="4" id="KW-1185">Reference proteome</keyword>
<dbReference type="Proteomes" id="UP000481861">
    <property type="component" value="Unassembled WGS sequence"/>
</dbReference>
<dbReference type="Gene3D" id="1.20.5.170">
    <property type="match status" value="1"/>
</dbReference>
<dbReference type="SUPFAM" id="SSF57959">
    <property type="entry name" value="Leucine zipper domain"/>
    <property type="match status" value="1"/>
</dbReference>
<feature type="compositionally biased region" description="Low complexity" evidence="2">
    <location>
        <begin position="1"/>
        <end position="12"/>
    </location>
</feature>
<dbReference type="AlphaFoldDB" id="A0A7C8MGF9"/>
<gene>
    <name evidence="3" type="ORF">BDV95DRAFT_591379</name>
</gene>
<feature type="compositionally biased region" description="Basic and acidic residues" evidence="2">
    <location>
        <begin position="21"/>
        <end position="33"/>
    </location>
</feature>
<dbReference type="EMBL" id="JAADJZ010000004">
    <property type="protein sequence ID" value="KAF2875975.1"/>
    <property type="molecule type" value="Genomic_DNA"/>
</dbReference>
<evidence type="ECO:0008006" key="5">
    <source>
        <dbReference type="Google" id="ProtNLM"/>
    </source>
</evidence>
<feature type="region of interest" description="Disordered" evidence="2">
    <location>
        <begin position="129"/>
        <end position="221"/>
    </location>
</feature>
<organism evidence="3 4">
    <name type="scientific">Massariosphaeria phaeospora</name>
    <dbReference type="NCBI Taxonomy" id="100035"/>
    <lineage>
        <taxon>Eukaryota</taxon>
        <taxon>Fungi</taxon>
        <taxon>Dikarya</taxon>
        <taxon>Ascomycota</taxon>
        <taxon>Pezizomycotina</taxon>
        <taxon>Dothideomycetes</taxon>
        <taxon>Pleosporomycetidae</taxon>
        <taxon>Pleosporales</taxon>
        <taxon>Pleosporales incertae sedis</taxon>
        <taxon>Massariosphaeria</taxon>
    </lineage>
</organism>
<feature type="compositionally biased region" description="Pro residues" evidence="2">
    <location>
        <begin position="160"/>
        <end position="181"/>
    </location>
</feature>
<dbReference type="PANTHER" id="PTHR42070">
    <property type="entry name" value="FILAMENT ASSOCIATED PROTEIN, PUTATIVE (AFU_ORTHOLOGUE AFUA_8G06630)-RELATED"/>
    <property type="match status" value="1"/>
</dbReference>
<dbReference type="GO" id="GO:0003700">
    <property type="term" value="F:DNA-binding transcription factor activity"/>
    <property type="evidence" value="ECO:0007669"/>
    <property type="project" value="InterPro"/>
</dbReference>
<accession>A0A7C8MGF9</accession>
<protein>
    <recommendedName>
        <fullName evidence="5">BZIP domain-containing protein</fullName>
    </recommendedName>
</protein>